<protein>
    <submittedName>
        <fullName evidence="4">Peptidase M16 domain protein</fullName>
    </submittedName>
</protein>
<dbReference type="PANTHER" id="PTHR11851:SF49">
    <property type="entry name" value="MITOCHONDRIAL-PROCESSING PEPTIDASE SUBUNIT ALPHA"/>
    <property type="match status" value="1"/>
</dbReference>
<organism evidence="4 5">
    <name type="scientific">Candidatus Azambacteria bacterium GW2011_GWB1_46_27</name>
    <dbReference type="NCBI Taxonomy" id="1618617"/>
    <lineage>
        <taxon>Bacteria</taxon>
        <taxon>Candidatus Azamiibacteriota</taxon>
    </lineage>
</organism>
<dbReference type="Pfam" id="PF00675">
    <property type="entry name" value="Peptidase_M16"/>
    <property type="match status" value="1"/>
</dbReference>
<comment type="caution">
    <text evidence="4">The sequence shown here is derived from an EMBL/GenBank/DDBJ whole genome shotgun (WGS) entry which is preliminary data.</text>
</comment>
<dbReference type="Proteomes" id="UP000034067">
    <property type="component" value="Unassembled WGS sequence"/>
</dbReference>
<dbReference type="InterPro" id="IPR011249">
    <property type="entry name" value="Metalloenz_LuxS/M16"/>
</dbReference>
<dbReference type="InterPro" id="IPR007863">
    <property type="entry name" value="Peptidase_M16_C"/>
</dbReference>
<dbReference type="GO" id="GO:0046872">
    <property type="term" value="F:metal ion binding"/>
    <property type="evidence" value="ECO:0007669"/>
    <property type="project" value="InterPro"/>
</dbReference>
<feature type="domain" description="Peptidase M16 N-terminal" evidence="2">
    <location>
        <begin position="15"/>
        <end position="136"/>
    </location>
</feature>
<dbReference type="SUPFAM" id="SSF63411">
    <property type="entry name" value="LuxS/MPP-like metallohydrolase"/>
    <property type="match status" value="2"/>
</dbReference>
<evidence type="ECO:0000313" key="4">
    <source>
        <dbReference type="EMBL" id="KKU34444.1"/>
    </source>
</evidence>
<accession>A0A0G1PNT3</accession>
<evidence type="ECO:0000313" key="5">
    <source>
        <dbReference type="Proteomes" id="UP000034067"/>
    </source>
</evidence>
<evidence type="ECO:0000259" key="2">
    <source>
        <dbReference type="Pfam" id="PF00675"/>
    </source>
</evidence>
<gene>
    <name evidence="4" type="ORF">UX48_C0036G0005</name>
</gene>
<evidence type="ECO:0000256" key="1">
    <source>
        <dbReference type="ARBA" id="ARBA00007261"/>
    </source>
</evidence>
<dbReference type="Pfam" id="PF05193">
    <property type="entry name" value="Peptidase_M16_C"/>
    <property type="match status" value="1"/>
</dbReference>
<sequence>MFHKTTLKNGLRVITVPMKDVRSVTVLVLVGTGSKYETREINGLSHFLEHVMFKGTKKRPTALQISTELDRVGAEHNAFTGDERTGYWIKADFNHLDLALDIVSDILINSTFNPKEIERERGVIIEEINMYNDMPSRYTGVLFDRLLYGDQPAGWEILGKKEVISKLKRPELVQYFQNQYVADNIVVTVAGKFDEKNILNKIEHYFSKVRIGEPKSKPPVVEKQSKPENLVFYKKTEQTHFCLGVRAYNVFDPRKYALSVLSSILGGSMSSRLWVTIREKKGLAYYIGSMVDNSSDTGFLAVRAGVNNEKVKDAIAAILREFRLVRDKGVTAEELKKAKDYFKGKMLLAFESSDDWAEFVGEQEIALNKILKPEQILRKINAVSRKDILRVARDIFRPSKLNLALIGPLKDDREFQKLLKI</sequence>
<comment type="similarity">
    <text evidence="1">Belongs to the peptidase M16 family.</text>
</comment>
<dbReference type="EMBL" id="LCMJ01000036">
    <property type="protein sequence ID" value="KKU34444.1"/>
    <property type="molecule type" value="Genomic_DNA"/>
</dbReference>
<feature type="domain" description="Peptidase M16 C-terminal" evidence="3">
    <location>
        <begin position="167"/>
        <end position="340"/>
    </location>
</feature>
<dbReference type="AlphaFoldDB" id="A0A0G1PNT3"/>
<dbReference type="PATRIC" id="fig|1618617.3.peg.494"/>
<name>A0A0G1PNT3_9BACT</name>
<dbReference type="PANTHER" id="PTHR11851">
    <property type="entry name" value="METALLOPROTEASE"/>
    <property type="match status" value="1"/>
</dbReference>
<dbReference type="InterPro" id="IPR011765">
    <property type="entry name" value="Pept_M16_N"/>
</dbReference>
<proteinExistence type="inferred from homology"/>
<dbReference type="Gene3D" id="3.30.830.10">
    <property type="entry name" value="Metalloenzyme, LuxS/M16 peptidase-like"/>
    <property type="match status" value="2"/>
</dbReference>
<dbReference type="InterPro" id="IPR050361">
    <property type="entry name" value="MPP/UQCRC_Complex"/>
</dbReference>
<evidence type="ECO:0000259" key="3">
    <source>
        <dbReference type="Pfam" id="PF05193"/>
    </source>
</evidence>
<reference evidence="4 5" key="1">
    <citation type="journal article" date="2015" name="Nature">
        <title>rRNA introns, odd ribosomes, and small enigmatic genomes across a large radiation of phyla.</title>
        <authorList>
            <person name="Brown C.T."/>
            <person name="Hug L.A."/>
            <person name="Thomas B.C."/>
            <person name="Sharon I."/>
            <person name="Castelle C.J."/>
            <person name="Singh A."/>
            <person name="Wilkins M.J."/>
            <person name="Williams K.H."/>
            <person name="Banfield J.F."/>
        </authorList>
    </citation>
    <scope>NUCLEOTIDE SEQUENCE [LARGE SCALE GENOMIC DNA]</scope>
</reference>